<keyword evidence="2" id="KW-1185">Reference proteome</keyword>
<protein>
    <submittedName>
        <fullName evidence="1">5-carboxymethyl-2-hydroxymuconate Delta-isomerase</fullName>
    </submittedName>
</protein>
<dbReference type="EMBL" id="BAAATE010000014">
    <property type="protein sequence ID" value="GAA2671461.1"/>
    <property type="molecule type" value="Genomic_DNA"/>
</dbReference>
<dbReference type="PANTHER" id="PTHR37950:SF1">
    <property type="entry name" value="4-HYDROXYPHENYLACETATE CATABOLISM PROTEIN"/>
    <property type="match status" value="1"/>
</dbReference>
<dbReference type="Gene3D" id="3.30.429.10">
    <property type="entry name" value="Macrophage Migration Inhibitory Factor"/>
    <property type="match status" value="1"/>
</dbReference>
<dbReference type="Proteomes" id="UP001501666">
    <property type="component" value="Unassembled WGS sequence"/>
</dbReference>
<dbReference type="Pfam" id="PF02962">
    <property type="entry name" value="CHMI"/>
    <property type="match status" value="1"/>
</dbReference>
<dbReference type="SUPFAM" id="SSF55331">
    <property type="entry name" value="Tautomerase/MIF"/>
    <property type="match status" value="1"/>
</dbReference>
<evidence type="ECO:0000313" key="2">
    <source>
        <dbReference type="Proteomes" id="UP001501666"/>
    </source>
</evidence>
<evidence type="ECO:0000313" key="1">
    <source>
        <dbReference type="EMBL" id="GAA2671461.1"/>
    </source>
</evidence>
<gene>
    <name evidence="1" type="ORF">GCM10010412_050980</name>
</gene>
<dbReference type="PANTHER" id="PTHR37950">
    <property type="entry name" value="4-HYDROXYPHENYLACETATE CATABOLISM PROTEIN"/>
    <property type="match status" value="1"/>
</dbReference>
<reference evidence="1 2" key="1">
    <citation type="journal article" date="2019" name="Int. J. Syst. Evol. Microbiol.">
        <title>The Global Catalogue of Microorganisms (GCM) 10K type strain sequencing project: providing services to taxonomists for standard genome sequencing and annotation.</title>
        <authorList>
            <consortium name="The Broad Institute Genomics Platform"/>
            <consortium name="The Broad Institute Genome Sequencing Center for Infectious Disease"/>
            <person name="Wu L."/>
            <person name="Ma J."/>
        </authorList>
    </citation>
    <scope>NUCLEOTIDE SEQUENCE [LARGE SCALE GENOMIC DNA]</scope>
    <source>
        <strain evidence="1 2">JCM 6835</strain>
    </source>
</reference>
<name>A0ABN3S9K1_9ACTN</name>
<sequence length="119" mass="13096">MPQITVEYSAALDDAFERRAFALAVHTTAGALIDSDLDSFKTRFHRIEEGVIGDGAASHAMIHVEVAILPGRSEETRRLLGQAVLDLAVRHRKDVAETVQTTVEVRELTAGHYHKHVSP</sequence>
<dbReference type="InterPro" id="IPR004220">
    <property type="entry name" value="5-COMe_2-OHmuconate_Isoase"/>
</dbReference>
<comment type="caution">
    <text evidence="1">The sequence shown here is derived from an EMBL/GenBank/DDBJ whole genome shotgun (WGS) entry which is preliminary data.</text>
</comment>
<dbReference type="InterPro" id="IPR014347">
    <property type="entry name" value="Tautomerase/MIF_sf"/>
</dbReference>
<proteinExistence type="predicted"/>
<accession>A0ABN3S9K1</accession>
<dbReference type="RefSeq" id="WP_346149856.1">
    <property type="nucleotide sequence ID" value="NZ_BAAATE010000014.1"/>
</dbReference>
<organism evidence="1 2">
    <name type="scientific">Nonomuraea recticatena</name>
    <dbReference type="NCBI Taxonomy" id="46178"/>
    <lineage>
        <taxon>Bacteria</taxon>
        <taxon>Bacillati</taxon>
        <taxon>Actinomycetota</taxon>
        <taxon>Actinomycetes</taxon>
        <taxon>Streptosporangiales</taxon>
        <taxon>Streptosporangiaceae</taxon>
        <taxon>Nonomuraea</taxon>
    </lineage>
</organism>